<dbReference type="EMBL" id="MF782455">
    <property type="protein sequence ID" value="ATZ80728.1"/>
    <property type="molecule type" value="Genomic_DNA"/>
</dbReference>
<name>A0A2H4UUX9_9VIRU</name>
<reference evidence="1" key="1">
    <citation type="journal article" date="2017" name="Elife">
        <title>The kinetoplastid-infecting Bodo saltans virus (BsV), a window into the most abundant giant viruses in the sea.</title>
        <authorList>
            <person name="Deeg C.M."/>
            <person name="Chow C.-E.T."/>
            <person name="Suttle C.A."/>
        </authorList>
    </citation>
    <scope>NUCLEOTIDE SEQUENCE</scope>
    <source>
        <strain evidence="1">NG1</strain>
    </source>
</reference>
<proteinExistence type="predicted"/>
<organism evidence="1">
    <name type="scientific">Bodo saltans virus</name>
    <dbReference type="NCBI Taxonomy" id="2024608"/>
    <lineage>
        <taxon>Viruses</taxon>
        <taxon>Varidnaviria</taxon>
        <taxon>Bamfordvirae</taxon>
        <taxon>Nucleocytoviricota</taxon>
        <taxon>Megaviricetes</taxon>
        <taxon>Imitervirales</taxon>
        <taxon>Mimiviridae</taxon>
        <taxon>Klosneuvirinae</taxon>
        <taxon>Theiavirus</taxon>
        <taxon>Theiavirus salishense</taxon>
    </lineage>
</organism>
<gene>
    <name evidence="1" type="ORF">BMW23_0682</name>
</gene>
<accession>A0A2H4UUX9</accession>
<keyword evidence="2" id="KW-1185">Reference proteome</keyword>
<evidence type="ECO:0000313" key="2">
    <source>
        <dbReference type="Proteomes" id="UP000240325"/>
    </source>
</evidence>
<sequence>MNKEKDYLENAQNIFAYENRNNFNISQELSNTIHNDMNKIMNDDEYAIILHNKIMTKNKIIRDLLTYDFLNYSPDIQINKFDEFVLYAVDTLKKFHYKVGGFNLEDKDWILTDIDNHRFKIKHNQKILYNSIRKKFYDKDLLWFMDGIIQYINKIADTKKFIAKHTFIEDSRHSLCWIVIKLIDNSMS</sequence>
<evidence type="ECO:0000313" key="1">
    <source>
        <dbReference type="EMBL" id="ATZ80728.1"/>
    </source>
</evidence>
<dbReference type="Proteomes" id="UP000240325">
    <property type="component" value="Segment"/>
</dbReference>
<protein>
    <submittedName>
        <fullName evidence="1">Uncharacterized protein</fullName>
    </submittedName>
</protein>